<name>A0A8T7M7M8_9CHLR</name>
<protein>
    <submittedName>
        <fullName evidence="2">VWA domain-containing protein</fullName>
    </submittedName>
</protein>
<dbReference type="SUPFAM" id="SSF53300">
    <property type="entry name" value="vWA-like"/>
    <property type="match status" value="1"/>
</dbReference>
<dbReference type="EMBL" id="JACATZ010000003">
    <property type="protein sequence ID" value="NWJ48061.1"/>
    <property type="molecule type" value="Genomic_DNA"/>
</dbReference>
<dbReference type="EMBL" id="CP128400">
    <property type="protein sequence ID" value="WJW68002.1"/>
    <property type="molecule type" value="Genomic_DNA"/>
</dbReference>
<evidence type="ECO:0000313" key="4">
    <source>
        <dbReference type="Proteomes" id="UP000521676"/>
    </source>
</evidence>
<dbReference type="InterPro" id="IPR036465">
    <property type="entry name" value="vWFA_dom_sf"/>
</dbReference>
<dbReference type="InterPro" id="IPR002035">
    <property type="entry name" value="VWF_A"/>
</dbReference>
<sequence length="667" mass="77937">MLYRYSRWDGTQQVFPFDAEEIMEELSKELIDDNFSDLNNALQKLYRWGLNGPMNERMPGLQDLMEKLRAMRQAEMNRYDLDSVMQDIKEKLDSIVNKEQTGLQRRLDETANSEEKALRQLLEKQVAKKQQFLRDMPKDPGGQLRKLSDYEFMDADARQEFQELMQMIQQQILGSYFQGMKQAMENITPEDMNQMREMVQDLNQMLQDRAQGKEPKFQQFMQKWGQFFPPGINSLDELIKHMQKQMAQMQSLMNSMSPEQRRQLESMMQAMLKDDRMRMELARLAANLEQLYPMRGMNQRYPFQGDEQLGLGEAMDLMQRLQQMDQLEQELKDIQYGRKGLNSLDEQQLQDLMGEEAAATLERLKELTRILEEAGYIEKNGNRFELTPRGMRKIGQKALKDIFTQLKKDSFGKHKTSLVGSGGERTDIGKKYEFGDPFLLDLEETVMNAVFREGQGTPVRIRPEDFEVYRTELMTSSSTVLMLDMSRSMILRNCWAAAKKVAMALNALIRSQFPRDNLYIIGFSDRARMLQPESLTQITWNEYVYGTNMQHGFMMARQLLGRHKSGNKQIIMITDGEPTAHIEEDGEVFFSYPPTSRTFQETLKEVTRCTRDQIVINTFMLEKSKYLAHFVEQMTKINKGRAFYASPESLGEYILVDYVSSKKKHVK</sequence>
<organism evidence="2 4">
    <name type="scientific">Candidatus Chlorohelix allophototropha</name>
    <dbReference type="NCBI Taxonomy" id="3003348"/>
    <lineage>
        <taxon>Bacteria</taxon>
        <taxon>Bacillati</taxon>
        <taxon>Chloroflexota</taxon>
        <taxon>Chloroflexia</taxon>
        <taxon>Candidatus Chloroheliales</taxon>
        <taxon>Candidatus Chloroheliaceae</taxon>
        <taxon>Candidatus Chlorohelix</taxon>
    </lineage>
</organism>
<dbReference type="Proteomes" id="UP000521676">
    <property type="component" value="Unassembled WGS sequence"/>
</dbReference>
<dbReference type="AlphaFoldDB" id="A0A8T7M7M8"/>
<evidence type="ECO:0000313" key="5">
    <source>
        <dbReference type="Proteomes" id="UP001431572"/>
    </source>
</evidence>
<keyword evidence="5" id="KW-1185">Reference proteome</keyword>
<dbReference type="Proteomes" id="UP001431572">
    <property type="component" value="Chromosome 2"/>
</dbReference>
<gene>
    <name evidence="2" type="ORF">HXX08_19575</name>
    <name evidence="3" type="ORF">OZ401_003597</name>
</gene>
<dbReference type="Gene3D" id="3.40.50.410">
    <property type="entry name" value="von Willebrand factor, type A domain"/>
    <property type="match status" value="1"/>
</dbReference>
<reference evidence="2 4" key="1">
    <citation type="submission" date="2020-06" db="EMBL/GenBank/DDBJ databases">
        <title>Anoxygenic phototrophic Chloroflexota member uses a Type I reaction center.</title>
        <authorList>
            <person name="Tsuji J.M."/>
            <person name="Shaw N.A."/>
            <person name="Nagashima S."/>
            <person name="Venkiteswaran J."/>
            <person name="Schiff S.L."/>
            <person name="Hanada S."/>
            <person name="Tank M."/>
            <person name="Neufeld J.D."/>
        </authorList>
    </citation>
    <scope>NUCLEOTIDE SEQUENCE [LARGE SCALE GENOMIC DNA]</scope>
    <source>
        <strain evidence="2">L227-S17</strain>
    </source>
</reference>
<dbReference type="Pfam" id="PF13519">
    <property type="entry name" value="VWA_2"/>
    <property type="match status" value="1"/>
</dbReference>
<dbReference type="CDD" id="cd00198">
    <property type="entry name" value="vWFA"/>
    <property type="match status" value="1"/>
</dbReference>
<accession>A0A8T7M7M8</accession>
<proteinExistence type="predicted"/>
<evidence type="ECO:0000313" key="3">
    <source>
        <dbReference type="EMBL" id="WJW68002.1"/>
    </source>
</evidence>
<feature type="domain" description="VWFA" evidence="1">
    <location>
        <begin position="479"/>
        <end position="577"/>
    </location>
</feature>
<reference evidence="3" key="2">
    <citation type="journal article" date="2024" name="Nature">
        <title>Anoxygenic phototroph of the Chloroflexota uses a type I reaction centre.</title>
        <authorList>
            <person name="Tsuji J.M."/>
            <person name="Shaw N.A."/>
            <person name="Nagashima S."/>
            <person name="Venkiteswaran J.J."/>
            <person name="Schiff S.L."/>
            <person name="Watanabe T."/>
            <person name="Fukui M."/>
            <person name="Hanada S."/>
            <person name="Tank M."/>
            <person name="Neufeld J.D."/>
        </authorList>
    </citation>
    <scope>NUCLEOTIDE SEQUENCE</scope>
    <source>
        <strain evidence="3">L227-S17</strain>
    </source>
</reference>
<evidence type="ECO:0000259" key="1">
    <source>
        <dbReference type="Pfam" id="PF13519"/>
    </source>
</evidence>
<evidence type="ECO:0000313" key="2">
    <source>
        <dbReference type="EMBL" id="NWJ48061.1"/>
    </source>
</evidence>
<dbReference type="RefSeq" id="WP_341469906.1">
    <property type="nucleotide sequence ID" value="NZ_CP128400.1"/>
</dbReference>